<gene>
    <name evidence="7" type="ORF">H8744_15600</name>
</gene>
<protein>
    <submittedName>
        <fullName evidence="7">Radical SAM protein</fullName>
    </submittedName>
</protein>
<dbReference type="PROSITE" id="PS51918">
    <property type="entry name" value="RADICAL_SAM"/>
    <property type="match status" value="1"/>
</dbReference>
<dbReference type="InterPro" id="IPR007197">
    <property type="entry name" value="rSAM"/>
</dbReference>
<reference evidence="7" key="1">
    <citation type="submission" date="2020-08" db="EMBL/GenBank/DDBJ databases">
        <title>Genome public.</title>
        <authorList>
            <person name="Liu C."/>
            <person name="Sun Q."/>
        </authorList>
    </citation>
    <scope>NUCLEOTIDE SEQUENCE</scope>
    <source>
        <strain evidence="7">N12</strain>
    </source>
</reference>
<evidence type="ECO:0000256" key="1">
    <source>
        <dbReference type="ARBA" id="ARBA00001966"/>
    </source>
</evidence>
<dbReference type="SFLD" id="SFLDG01082">
    <property type="entry name" value="B12-binding_domain_containing"/>
    <property type="match status" value="1"/>
</dbReference>
<dbReference type="EMBL" id="JACRTF010000001">
    <property type="protein sequence ID" value="MBC8594634.1"/>
    <property type="molecule type" value="Genomic_DNA"/>
</dbReference>
<evidence type="ECO:0000313" key="8">
    <source>
        <dbReference type="Proteomes" id="UP000651085"/>
    </source>
</evidence>
<dbReference type="AlphaFoldDB" id="A0A926F9Y0"/>
<name>A0A926F9Y0_9BACT</name>
<dbReference type="GO" id="GO:0005829">
    <property type="term" value="C:cytosol"/>
    <property type="evidence" value="ECO:0007669"/>
    <property type="project" value="TreeGrafter"/>
</dbReference>
<evidence type="ECO:0000313" key="7">
    <source>
        <dbReference type="EMBL" id="MBC8594634.1"/>
    </source>
</evidence>
<sequence length="479" mass="55101">MKLTFLIPPVLDGKNPAERTAGCTRVVYLAPNIYELTVVALLEKEGFKEIAYRDFVYKRESREAFNDFLKGDNSDIYYIWSVNLSLDNDIMALKMIRAVHPDAYVIFMGPGPTYFTAKCLSGEKEIVVRGEPDLIVLELTKAIVNHDDWHSLAGISFLRDGVVKHNPSRPLMKSLDELPFPARHFISDQRYFNPKLKLGPYTTAVTSRNCPFHCIYCVPSSLTFAREIEYRKEHGKKPFISFRSIESIDAEMAQISKEGYKAVGFMDDNFIWNEQRTRDICHIMKKYDLIWGCQARVDAITEEIAKMLGESNCYYIDLGVESFDDKILSFIKKGITSDQIYSAIHWLKKYHVPVKLNILIGSSPLETRETLKHTLREAKALKVDQVMFNIVSPFPGTEFYTMAKENGWLATGDYIPTDVQRESILNFPSLTSKEMERILFYNNISYFLSPHFIVTQIKRFSSWSEFAHALKALKIKLFG</sequence>
<evidence type="ECO:0000256" key="3">
    <source>
        <dbReference type="ARBA" id="ARBA00022723"/>
    </source>
</evidence>
<dbReference type="Proteomes" id="UP000651085">
    <property type="component" value="Unassembled WGS sequence"/>
</dbReference>
<keyword evidence="8" id="KW-1185">Reference proteome</keyword>
<comment type="cofactor">
    <cofactor evidence="1">
        <name>[4Fe-4S] cluster</name>
        <dbReference type="ChEBI" id="CHEBI:49883"/>
    </cofactor>
</comment>
<dbReference type="Gene3D" id="3.80.30.20">
    <property type="entry name" value="tm_1862 like domain"/>
    <property type="match status" value="1"/>
</dbReference>
<accession>A0A926F9Y0</accession>
<dbReference type="GO" id="GO:0003824">
    <property type="term" value="F:catalytic activity"/>
    <property type="evidence" value="ECO:0007669"/>
    <property type="project" value="InterPro"/>
</dbReference>
<dbReference type="CDD" id="cd01335">
    <property type="entry name" value="Radical_SAM"/>
    <property type="match status" value="1"/>
</dbReference>
<keyword evidence="2" id="KW-0949">S-adenosyl-L-methionine</keyword>
<dbReference type="PANTHER" id="PTHR43409">
    <property type="entry name" value="ANAEROBIC MAGNESIUM-PROTOPORPHYRIN IX MONOMETHYL ESTER CYCLASE-RELATED"/>
    <property type="match status" value="1"/>
</dbReference>
<dbReference type="RefSeq" id="WP_262435725.1">
    <property type="nucleotide sequence ID" value="NZ_JACRTF010000001.1"/>
</dbReference>
<evidence type="ECO:0000256" key="2">
    <source>
        <dbReference type="ARBA" id="ARBA00022691"/>
    </source>
</evidence>
<dbReference type="GO" id="GO:0046872">
    <property type="term" value="F:metal ion binding"/>
    <property type="evidence" value="ECO:0007669"/>
    <property type="project" value="UniProtKB-KW"/>
</dbReference>
<dbReference type="SFLD" id="SFLDG01123">
    <property type="entry name" value="methyltransferase_(Class_B)"/>
    <property type="match status" value="1"/>
</dbReference>
<proteinExistence type="predicted"/>
<dbReference type="InterPro" id="IPR034466">
    <property type="entry name" value="Methyltransferase_Class_B"/>
</dbReference>
<dbReference type="SFLD" id="SFLDS00029">
    <property type="entry name" value="Radical_SAM"/>
    <property type="match status" value="1"/>
</dbReference>
<keyword evidence="5" id="KW-0411">Iron-sulfur</keyword>
<evidence type="ECO:0000256" key="5">
    <source>
        <dbReference type="ARBA" id="ARBA00023014"/>
    </source>
</evidence>
<dbReference type="InterPro" id="IPR023404">
    <property type="entry name" value="rSAM_horseshoe"/>
</dbReference>
<evidence type="ECO:0000256" key="4">
    <source>
        <dbReference type="ARBA" id="ARBA00023004"/>
    </source>
</evidence>
<keyword evidence="3" id="KW-0479">Metal-binding</keyword>
<dbReference type="GO" id="GO:0051539">
    <property type="term" value="F:4 iron, 4 sulfur cluster binding"/>
    <property type="evidence" value="ECO:0007669"/>
    <property type="project" value="UniProtKB-KW"/>
</dbReference>
<dbReference type="Pfam" id="PF04055">
    <property type="entry name" value="Radical_SAM"/>
    <property type="match status" value="1"/>
</dbReference>
<dbReference type="InterPro" id="IPR006638">
    <property type="entry name" value="Elp3/MiaA/NifB-like_rSAM"/>
</dbReference>
<comment type="caution">
    <text evidence="7">The sequence shown here is derived from an EMBL/GenBank/DDBJ whole genome shotgun (WGS) entry which is preliminary data.</text>
</comment>
<dbReference type="PANTHER" id="PTHR43409:SF16">
    <property type="entry name" value="SLR0320 PROTEIN"/>
    <property type="match status" value="1"/>
</dbReference>
<feature type="domain" description="Radical SAM core" evidence="6">
    <location>
        <begin position="196"/>
        <end position="437"/>
    </location>
</feature>
<dbReference type="InterPro" id="IPR051198">
    <property type="entry name" value="BchE-like"/>
</dbReference>
<organism evidence="7 8">
    <name type="scientific">Jilunia laotingensis</name>
    <dbReference type="NCBI Taxonomy" id="2763675"/>
    <lineage>
        <taxon>Bacteria</taxon>
        <taxon>Pseudomonadati</taxon>
        <taxon>Bacteroidota</taxon>
        <taxon>Bacteroidia</taxon>
        <taxon>Bacteroidales</taxon>
        <taxon>Bacteroidaceae</taxon>
        <taxon>Jilunia</taxon>
    </lineage>
</organism>
<dbReference type="InterPro" id="IPR058240">
    <property type="entry name" value="rSAM_sf"/>
</dbReference>
<dbReference type="SMART" id="SM00729">
    <property type="entry name" value="Elp3"/>
    <property type="match status" value="1"/>
</dbReference>
<dbReference type="SUPFAM" id="SSF102114">
    <property type="entry name" value="Radical SAM enzymes"/>
    <property type="match status" value="1"/>
</dbReference>
<evidence type="ECO:0000259" key="6">
    <source>
        <dbReference type="PROSITE" id="PS51918"/>
    </source>
</evidence>
<keyword evidence="4" id="KW-0408">Iron</keyword>